<feature type="compositionally biased region" description="Acidic residues" evidence="2">
    <location>
        <begin position="623"/>
        <end position="636"/>
    </location>
</feature>
<comment type="caution">
    <text evidence="3">The sequence shown here is derived from an EMBL/GenBank/DDBJ whole genome shotgun (WGS) entry which is preliminary data.</text>
</comment>
<dbReference type="Proteomes" id="UP000601435">
    <property type="component" value="Unassembled WGS sequence"/>
</dbReference>
<dbReference type="GO" id="GO:0006623">
    <property type="term" value="P:protein targeting to vacuole"/>
    <property type="evidence" value="ECO:0007669"/>
    <property type="project" value="TreeGrafter"/>
</dbReference>
<evidence type="ECO:0000313" key="3">
    <source>
        <dbReference type="EMBL" id="CAE7661985.1"/>
    </source>
</evidence>
<dbReference type="GO" id="GO:0045053">
    <property type="term" value="P:protein retention in Golgi apparatus"/>
    <property type="evidence" value="ECO:0007669"/>
    <property type="project" value="TreeGrafter"/>
</dbReference>
<reference evidence="3" key="1">
    <citation type="submission" date="2021-02" db="EMBL/GenBank/DDBJ databases">
        <authorList>
            <person name="Dougan E. K."/>
            <person name="Rhodes N."/>
            <person name="Thang M."/>
            <person name="Chan C."/>
        </authorList>
    </citation>
    <scope>NUCLEOTIDE SEQUENCE</scope>
</reference>
<dbReference type="PANTHER" id="PTHR16166">
    <property type="entry name" value="VACUOLAR PROTEIN SORTING-ASSOCIATED PROTEIN VPS13"/>
    <property type="match status" value="1"/>
</dbReference>
<evidence type="ECO:0000313" key="4">
    <source>
        <dbReference type="Proteomes" id="UP000601435"/>
    </source>
</evidence>
<dbReference type="OrthoDB" id="428159at2759"/>
<sequence length="1754" mass="194271">MQPLQFTFRDSFLKSLKMLQHEIKQTQQDLVVELQVETKPTKFVDLSPTGSELALQRVAIRNKSKSGLLKDQTSAAVPPDHGSSYEQAKAWMESEAGQEMLSKARERTPNAMEVDVELCAPRLHFKVREKASVEVSFGTLKLKTTGEDHDIDELDKVEIEMTLQNTQLSVRNRAGSEHVILSPVMLSTTLFYSPKVAQVCVVLGPVRINASPVMLQILATVPKVLQDALADPVDPDALESVEFPTSLQQVKPTLEEAQLVKASARSAVAVSQQSVKKLKEKTEAKAAPRQTWQFVLDMEHVEVELRSDADPNAPVLRLNGCLQAVEVRMEDDKVTIPLETSVMADPGDDPGLGQNCQKRKQMLRLSVDGYNMEVGRFEPALESFELACQVTKEELTGLHVHLIGRKPLLVNINPVFLRRLTWYGKRLADSLVPMPENPGPTPVRYALLNLTAVKMRLRMKLKSGEVAFMDVAPTGDAWRSLDHLEVEFPPLIHISVATPGPTLRNTATASHATVDLGLLNSARIPNTPYMVQLLRPSVEGALILISTPVRIFNDTTVNLGLRSGNQHALWTSCAERKLLFDQLLQDRDQKMKETVHPGAVPCWLMPRGFVSAPLVPPTKPESESEDESDEDELREEDMNWEMRLTSASSAWKRAKLTHACKFSSIQLGSESEKFSVLAVCDYEVSAPPAAVNMLNVRLLPPLQLVSCMPCDVEVSYALQSPWEKTDKKHESITRLLEQTGTMPIYDVDFPGTVYIRARLVPHGEWSTWAELLLEDEDIGEEDRLLSRLEGEMTVESEHHADFTMSILDKGNGKVMLCCQTWLIDRCHLDMSVTADKKPLVDAGEGLHLCGSLGTKYCLERDGKFGPNFTLPAGLADWTVTSAPTGRMMCIRSTALEGQEDNLVRVLELLPRYVVVNELPFEVEFRAGTFDVIVDARKTLMPRFTVESLQFRIRERTSTWSSEIPVTENSAGGYSILLGEECYIVEIRSDHGVMYFIVREGSMFRLSNSIPRQVCEIHVRNMIFRAHPGEACFFAWLDPFDKDKELEVELVIGDDDFKVDPRTAYRKKLRGGLELYSTFDKDHTNLEVRMRSETESTAKTVLDVILPRIGMSLVGRVQSRVTCAELVYMEMALLSISAVMNPKEDTQTLNISLGDVQVDYQMPEDKDQHAVILGNAGVSGHHLVRPVLQLHVERGQSSSSDIHLCKLVARLDHLEVSVSDSLITAMSDFMERLQPSITSMTAAGFERKHVAAVREKAAIVFEGKDPAQIPRDTIIQIDQLFIAEVQMKMWVSVRLKRLRNYLPSWVRAVIGSLSLSKSFSMEGANVSLSSKFLEGLRGKPGDLASSFAHEWMGNMIRAVCSALGHSSLMAIPKAPIALMGSAGNLASSKLGGAMNNTGAFFDSMTFDDDYASRHNRHRQAEIEGASQGMASAVNSLGEGLSGLLDIFRKPLEGARNHGVGGFVTGIGKGLTSSVIKSVNGVADAAADLGRGVMAEASKKIKPQHGTTLRVRHPRALYGPIGAIMDFSELDSHVMAHLQKSGEISEPVEAIVPLFRWQPQQLQEEDSSEEEERPAPVESVEVMVLARKSFWIAEVPLTRITPVRSFYPDAGRSYGRPDEVKSLLVSRLVPLARVQPDPNAGSFQIHKQFPISALKSVKWAQRQNGARPDLLLECMSQVYSIKMPWTLGSELPKTILKALADAIHVGKIQVEEISDVQTELLGGYNTMRHLCGRVTPGCTDGSARLCPVVSVGRGTP</sequence>
<proteinExistence type="inferred from homology"/>
<organism evidence="3 4">
    <name type="scientific">Symbiodinium necroappetens</name>
    <dbReference type="NCBI Taxonomy" id="1628268"/>
    <lineage>
        <taxon>Eukaryota</taxon>
        <taxon>Sar</taxon>
        <taxon>Alveolata</taxon>
        <taxon>Dinophyceae</taxon>
        <taxon>Suessiales</taxon>
        <taxon>Symbiodiniaceae</taxon>
        <taxon>Symbiodinium</taxon>
    </lineage>
</organism>
<evidence type="ECO:0000256" key="2">
    <source>
        <dbReference type="SAM" id="MobiDB-lite"/>
    </source>
</evidence>
<dbReference type="EMBL" id="CAJNJA010031919">
    <property type="protein sequence ID" value="CAE7661985.1"/>
    <property type="molecule type" value="Genomic_DNA"/>
</dbReference>
<evidence type="ECO:0000256" key="1">
    <source>
        <dbReference type="ARBA" id="ARBA00006545"/>
    </source>
</evidence>
<feature type="region of interest" description="Disordered" evidence="2">
    <location>
        <begin position="614"/>
        <end position="636"/>
    </location>
</feature>
<dbReference type="PANTHER" id="PTHR16166:SF93">
    <property type="entry name" value="INTERMEMBRANE LIPID TRANSFER PROTEIN VPS13"/>
    <property type="match status" value="1"/>
</dbReference>
<gene>
    <name evidence="3" type="primary">Vps13</name>
    <name evidence="3" type="ORF">SNEC2469_LOCUS18828</name>
</gene>
<accession>A0A812VYT8</accession>
<protein>
    <submittedName>
        <fullName evidence="3">Vps13 protein</fullName>
    </submittedName>
</protein>
<keyword evidence="4" id="KW-1185">Reference proteome</keyword>
<dbReference type="InterPro" id="IPR026847">
    <property type="entry name" value="VPS13"/>
</dbReference>
<name>A0A812VYT8_9DINO</name>
<comment type="similarity">
    <text evidence="1">Belongs to the VPS13 family.</text>
</comment>